<name>A0A0F5PPQ7_9THEO</name>
<proteinExistence type="predicted"/>
<dbReference type="EMBL" id="ABXP02000028">
    <property type="protein sequence ID" value="KKC30652.1"/>
    <property type="molecule type" value="Genomic_DNA"/>
</dbReference>
<evidence type="ECO:0000313" key="1">
    <source>
        <dbReference type="EMBL" id="KKC30652.1"/>
    </source>
</evidence>
<dbReference type="Proteomes" id="UP000010146">
    <property type="component" value="Unassembled WGS sequence"/>
</dbReference>
<sequence>MKSKVLEVAANAICGTDGKMRLKINRAATRMENKRDL</sequence>
<accession>A0A0F5PPQ7</accession>
<reference evidence="2" key="3">
    <citation type="submission" date="2015-02" db="EMBL/GenBank/DDBJ databases">
        <title>Genome analysis of three genomes within the thermophilic hydrogenogenic bacterial species Caldanaerobacter subterraneus.</title>
        <authorList>
            <person name="Sant'Anna F.H."/>
            <person name="Lebedinsky A."/>
            <person name="Sokolova T."/>
            <person name="Robb F.T."/>
            <person name="Gonzalez J.M."/>
        </authorList>
    </citation>
    <scope>NUCLEOTIDE SEQUENCE [LARGE SCALE GENOMIC DNA]</scope>
    <source>
        <strain evidence="2">DSM 12653</strain>
    </source>
</reference>
<organism evidence="1 2">
    <name type="scientific">Caldanaerobacter subterraneus subsp. pacificus DSM 12653</name>
    <dbReference type="NCBI Taxonomy" id="391606"/>
    <lineage>
        <taxon>Bacteria</taxon>
        <taxon>Bacillati</taxon>
        <taxon>Bacillota</taxon>
        <taxon>Clostridia</taxon>
        <taxon>Thermoanaerobacterales</taxon>
        <taxon>Thermoanaerobacteraceae</taxon>
        <taxon>Caldanaerobacter</taxon>
    </lineage>
</organism>
<reference evidence="1 2" key="1">
    <citation type="submission" date="2008-07" db="EMBL/GenBank/DDBJ databases">
        <authorList>
            <person name="Gonzalez J."/>
            <person name="Sokolova T."/>
            <person name="Ferriera S."/>
            <person name="Johnson J."/>
            <person name="Kravitz S."/>
            <person name="Beeson K."/>
            <person name="Sutton G."/>
            <person name="Rogers Y.-H."/>
            <person name="Friedman R."/>
            <person name="Frazier M."/>
            <person name="Venter J.C."/>
        </authorList>
    </citation>
    <scope>NUCLEOTIDE SEQUENCE [LARGE SCALE GENOMIC DNA]</scope>
    <source>
        <strain evidence="1 2">DSM 12653</strain>
    </source>
</reference>
<protein>
    <submittedName>
        <fullName evidence="1">Uncharacterized protein</fullName>
    </submittedName>
</protein>
<evidence type="ECO:0000313" key="2">
    <source>
        <dbReference type="Proteomes" id="UP000010146"/>
    </source>
</evidence>
<comment type="caution">
    <text evidence="1">The sequence shown here is derived from an EMBL/GenBank/DDBJ whole genome shotgun (WGS) entry which is preliminary data.</text>
</comment>
<dbReference type="AlphaFoldDB" id="A0A0F5PPQ7"/>
<gene>
    <name evidence="1" type="ORF">CDSM653_00342</name>
</gene>
<reference evidence="1 2" key="2">
    <citation type="journal article" date="2015" name="BMC Genomics">
        <title>Analysis of three genomes within the thermophilic bacterial species Caldanaerobacter subterraneus with a focus on carbon monoxide dehydrogenase evolution and hydrolase diversity.</title>
        <authorList>
            <person name="Sant'Anna F.H."/>
            <person name="Lebedinsky A.V."/>
            <person name="Sokolova T.G."/>
            <person name="Robb F.T."/>
            <person name="Gonzalez J.M."/>
        </authorList>
    </citation>
    <scope>NUCLEOTIDE SEQUENCE [LARGE SCALE GENOMIC DNA]</scope>
    <source>
        <strain evidence="1 2">DSM 12653</strain>
    </source>
</reference>